<dbReference type="Proteomes" id="UP000002281">
    <property type="component" value="Chromosome 4"/>
</dbReference>
<sequence length="291" mass="33425">MAAAQDNTLRIVLVGRTGSGKSATANTIIKKQLFTSKISADAVTKKCQKASRKWKGRDLLVVDTPGLFDTKEKLETTCREISRCVLFSCPGPHAIVMVLRLGRYTQEEQNTIALIKALFGKAAMKHMIILFTGKDDLEGQRLSDFIAEADVKLRSVVQECGDRFCAFNNRADEAEKEAQVQELVELIENMVQKNRGTYFSDAIYKDTEHRLKLQAEILEKIYTDELNHEIELVEKEFADKLQEKEEKLKSLKKKYEERIKNIRQEAESNIFQDVLNGIMKMLSKIWHMFWK</sequence>
<dbReference type="RefSeq" id="XP_070122175.1">
    <property type="nucleotide sequence ID" value="XM_070266074.1"/>
</dbReference>
<dbReference type="GeneID" id="100147160"/>
<organism evidence="6 7">
    <name type="scientific">Equus caballus</name>
    <name type="common">Horse</name>
    <dbReference type="NCBI Taxonomy" id="9796"/>
    <lineage>
        <taxon>Eukaryota</taxon>
        <taxon>Metazoa</taxon>
        <taxon>Chordata</taxon>
        <taxon>Craniata</taxon>
        <taxon>Vertebrata</taxon>
        <taxon>Euteleostomi</taxon>
        <taxon>Mammalia</taxon>
        <taxon>Eutheria</taxon>
        <taxon>Laurasiatheria</taxon>
        <taxon>Perissodactyla</taxon>
        <taxon>Equidae</taxon>
        <taxon>Equus</taxon>
    </lineage>
</organism>
<dbReference type="GO" id="GO:0005525">
    <property type="term" value="F:GTP binding"/>
    <property type="evidence" value="ECO:0007669"/>
    <property type="project" value="UniProtKB-KW"/>
</dbReference>
<dbReference type="RefSeq" id="XP_014594883.2">
    <property type="nucleotide sequence ID" value="XM_014739397.3"/>
</dbReference>
<dbReference type="Ensembl" id="ENSECAT00000090394.1">
    <property type="protein sequence ID" value="ENSECAP00000061795.1"/>
    <property type="gene ID" value="ENSECAG00000046289.1"/>
</dbReference>
<dbReference type="RefSeq" id="XP_014594884.2">
    <property type="nucleotide sequence ID" value="XM_014739398.3"/>
</dbReference>
<dbReference type="CDD" id="cd01852">
    <property type="entry name" value="AIG1"/>
    <property type="match status" value="1"/>
</dbReference>
<evidence type="ECO:0000256" key="2">
    <source>
        <dbReference type="ARBA" id="ARBA00022741"/>
    </source>
</evidence>
<reference evidence="6 7" key="1">
    <citation type="journal article" date="2009" name="Science">
        <title>Genome sequence, comparative analysis, and population genetics of the domestic horse.</title>
        <authorList>
            <consortium name="Broad Institute Genome Sequencing Platform"/>
            <consortium name="Broad Institute Whole Genome Assembly Team"/>
            <person name="Wade C.M."/>
            <person name="Giulotto E."/>
            <person name="Sigurdsson S."/>
            <person name="Zoli M."/>
            <person name="Gnerre S."/>
            <person name="Imsland F."/>
            <person name="Lear T.L."/>
            <person name="Adelson D.L."/>
            <person name="Bailey E."/>
            <person name="Bellone R.R."/>
            <person name="Bloecker H."/>
            <person name="Distl O."/>
            <person name="Edgar R.C."/>
            <person name="Garber M."/>
            <person name="Leeb T."/>
            <person name="Mauceli E."/>
            <person name="MacLeod J.N."/>
            <person name="Penedo M.C.T."/>
            <person name="Raison J.M."/>
            <person name="Sharpe T."/>
            <person name="Vogel J."/>
            <person name="Andersson L."/>
            <person name="Antczak D.F."/>
            <person name="Biagi T."/>
            <person name="Binns M.M."/>
            <person name="Chowdhary B.P."/>
            <person name="Coleman S.J."/>
            <person name="Della Valle G."/>
            <person name="Fryc S."/>
            <person name="Guerin G."/>
            <person name="Hasegawa T."/>
            <person name="Hill E.W."/>
            <person name="Jurka J."/>
            <person name="Kiialainen A."/>
            <person name="Lindgren G."/>
            <person name="Liu J."/>
            <person name="Magnani E."/>
            <person name="Mickelson J.R."/>
            <person name="Murray J."/>
            <person name="Nergadze S.G."/>
            <person name="Onofrio R."/>
            <person name="Pedroni S."/>
            <person name="Piras M.F."/>
            <person name="Raudsepp T."/>
            <person name="Rocchi M."/>
            <person name="Roeed K.H."/>
            <person name="Ryder O.A."/>
            <person name="Searle S."/>
            <person name="Skow L."/>
            <person name="Swinburne J.E."/>
            <person name="Syvaenen A.C."/>
            <person name="Tozaki T."/>
            <person name="Valberg S.J."/>
            <person name="Vaudin M."/>
            <person name="White J.R."/>
            <person name="Zody M.C."/>
            <person name="Lander E.S."/>
            <person name="Lindblad-Toh K."/>
        </authorList>
    </citation>
    <scope>NUCLEOTIDE SEQUENCE [LARGE SCALE GENOMIC DNA]</scope>
    <source>
        <strain evidence="6 7">Thoroughbred</strain>
    </source>
</reference>
<dbReference type="Ensembl" id="ENSECAT00000109389.1">
    <property type="protein sequence ID" value="ENSECAP00000077200.1"/>
    <property type="gene ID" value="ENSECAG00000046289.1"/>
</dbReference>
<keyword evidence="4" id="KW-0175">Coiled coil</keyword>
<dbReference type="SUPFAM" id="SSF52540">
    <property type="entry name" value="P-loop containing nucleoside triphosphate hydrolases"/>
    <property type="match status" value="1"/>
</dbReference>
<feature type="coiled-coil region" evidence="4">
    <location>
        <begin position="223"/>
        <end position="265"/>
    </location>
</feature>
<dbReference type="RefSeq" id="XP_014594887.2">
    <property type="nucleotide sequence ID" value="XM_014739401.3"/>
</dbReference>
<dbReference type="PROSITE" id="PS51720">
    <property type="entry name" value="G_AIG1"/>
    <property type="match status" value="1"/>
</dbReference>
<evidence type="ECO:0000256" key="3">
    <source>
        <dbReference type="ARBA" id="ARBA00023134"/>
    </source>
</evidence>
<dbReference type="KEGG" id="ecb:100147160"/>
<dbReference type="AlphaFoldDB" id="A0A3Q2GW83"/>
<dbReference type="RefSeq" id="XP_070122178.1">
    <property type="nucleotide sequence ID" value="XM_070266077.1"/>
</dbReference>
<dbReference type="Ensembl" id="ENSECAT00000098621.1">
    <property type="protein sequence ID" value="ENSECAP00000075464.1"/>
    <property type="gene ID" value="ENSECAG00000046289.1"/>
</dbReference>
<dbReference type="Ensembl" id="ENSECAT00000131207.1">
    <property type="protein sequence ID" value="ENSECAP00000088121.1"/>
    <property type="gene ID" value="ENSECAG00000046289.1"/>
</dbReference>
<name>A0A3Q2GW83_HORSE</name>
<dbReference type="Ensembl" id="ENSECAT00000088252.1">
    <property type="protein sequence ID" value="ENSECAP00000082266.1"/>
    <property type="gene ID" value="ENSECAG00000046289.1"/>
</dbReference>
<evidence type="ECO:0000256" key="4">
    <source>
        <dbReference type="SAM" id="Coils"/>
    </source>
</evidence>
<dbReference type="InterPro" id="IPR006703">
    <property type="entry name" value="G_AIG1"/>
</dbReference>
<evidence type="ECO:0000259" key="5">
    <source>
        <dbReference type="PROSITE" id="PS51720"/>
    </source>
</evidence>
<dbReference type="RefSeq" id="XP_070122177.1">
    <property type="nucleotide sequence ID" value="XM_070266076.1"/>
</dbReference>
<evidence type="ECO:0000313" key="7">
    <source>
        <dbReference type="Proteomes" id="UP000002281"/>
    </source>
</evidence>
<accession>A0A3Q2GW83</accession>
<dbReference type="Gene3D" id="3.40.50.300">
    <property type="entry name" value="P-loop containing nucleotide triphosphate hydrolases"/>
    <property type="match status" value="1"/>
</dbReference>
<dbReference type="RefSeq" id="XP_070122176.1">
    <property type="nucleotide sequence ID" value="XM_070266075.1"/>
</dbReference>
<keyword evidence="2" id="KW-0547">Nucleotide-binding</keyword>
<dbReference type="STRING" id="9796.ENSECAP00000024716"/>
<dbReference type="InParanoid" id="A0A3Q2GW83"/>
<dbReference type="Ensembl" id="ENSECAT00000105561.1">
    <property type="protein sequence ID" value="ENSECAP00000059130.1"/>
    <property type="gene ID" value="ENSECAG00000046289.1"/>
</dbReference>
<dbReference type="GeneTree" id="ENSGT00940000159509"/>
<dbReference type="InterPro" id="IPR027417">
    <property type="entry name" value="P-loop_NTPase"/>
</dbReference>
<dbReference type="PANTHER" id="PTHR10903:SF170">
    <property type="entry name" value="GTPASE IMAP FAMILY MEMBER 7"/>
    <property type="match status" value="1"/>
</dbReference>
<feature type="domain" description="AIG1-type G" evidence="5">
    <location>
        <begin position="6"/>
        <end position="208"/>
    </location>
</feature>
<dbReference type="Ensembl" id="ENSECAT00000086091.1">
    <property type="protein sequence ID" value="ENSECAP00000070228.1"/>
    <property type="gene ID" value="ENSECAG00000046289.1"/>
</dbReference>
<dbReference type="Ensembl" id="ENSECAT00000130042.1">
    <property type="protein sequence ID" value="ENSECAP00000088343.1"/>
    <property type="gene ID" value="ENSECAG00000046289.1"/>
</dbReference>
<keyword evidence="3" id="KW-0342">GTP-binding</keyword>
<evidence type="ECO:0000313" key="6">
    <source>
        <dbReference type="Ensembl" id="ENSECAP00000024716.2"/>
    </source>
</evidence>
<dbReference type="Ensembl" id="ENSECAT00000095191.1">
    <property type="protein sequence ID" value="ENSECAP00000063673.1"/>
    <property type="gene ID" value="ENSECAG00000046289.1"/>
</dbReference>
<reference evidence="6" key="2">
    <citation type="submission" date="2025-05" db="UniProtKB">
        <authorList>
            <consortium name="Ensembl"/>
        </authorList>
    </citation>
    <scope>IDENTIFICATION</scope>
    <source>
        <strain evidence="6">Thoroughbred</strain>
    </source>
</reference>
<proteinExistence type="inferred from homology"/>
<dbReference type="RefSeq" id="XP_023495744.1">
    <property type="nucleotide sequence ID" value="XM_023639976.2"/>
</dbReference>
<dbReference type="Pfam" id="PF04548">
    <property type="entry name" value="AIG1"/>
    <property type="match status" value="1"/>
</dbReference>
<dbReference type="RefSeq" id="XP_070122174.1">
    <property type="nucleotide sequence ID" value="XM_070266073.1"/>
</dbReference>
<evidence type="ECO:0000256" key="1">
    <source>
        <dbReference type="ARBA" id="ARBA00008535"/>
    </source>
</evidence>
<dbReference type="FunFam" id="3.40.50.300:FF:000366">
    <property type="entry name" value="GTPase, IMAP family member 2"/>
    <property type="match status" value="1"/>
</dbReference>
<dbReference type="PaxDb" id="9796-ENSECAP00000024716"/>
<dbReference type="PANTHER" id="PTHR10903">
    <property type="entry name" value="GTPASE, IMAP FAMILY MEMBER-RELATED"/>
    <property type="match status" value="1"/>
</dbReference>
<dbReference type="Bgee" id="ENSECAG00000039848">
    <property type="expression patterns" value="Expressed in leukocyte and 21 other cell types or tissues"/>
</dbReference>
<protein>
    <recommendedName>
        <fullName evidence="5">AIG1-type G domain-containing protein</fullName>
    </recommendedName>
</protein>
<dbReference type="RefSeq" id="XP_023495746.1">
    <property type="nucleotide sequence ID" value="XM_023639978.2"/>
</dbReference>
<dbReference type="InterPro" id="IPR045058">
    <property type="entry name" value="GIMA/IAN/Toc"/>
</dbReference>
<gene>
    <name evidence="6" type="primary">LOC100147160</name>
</gene>
<comment type="similarity">
    <text evidence="1">Belongs to the TRAFAC class TrmE-Era-EngA-EngB-Septin-like GTPase superfamily. AIG1/Toc34/Toc159-like paraseptin GTPase family. IAN subfamily.</text>
</comment>
<dbReference type="Ensembl" id="ENSECAT00000056568.2">
    <property type="protein sequence ID" value="ENSECAP00000024716.2"/>
    <property type="gene ID" value="ENSECAG00000046289.1"/>
</dbReference>
<keyword evidence="7" id="KW-1185">Reference proteome</keyword>